<sequence>MATPLSLDILGIGNAIVDVLARADDAFLAAQGMTKGAMALIDTERAERIYAAMAPGVENSGGSVANSCAVAAALGAKVGYLGKVADDPLGAVFRHDITAIGAHFPTAPLVGGAPTARCLILVTPDGQRTMNTFLGACVTFGEQDLDQDAIAAAKVTYLEGYLFDPPAAQAAFHRAARIARAAGRRVAISLSDPFCVGRHRAAFRDFVRNEADILFANEHEVTALYEVASFEEAVELAAKDVSFAALTRSEKGSVVVESDKRVAVAAQPTKLVDSTGAGDAYAAGFLAALTRGKPVEECGRWGSIAAAEVISHFGARPQADLKALIGI</sequence>
<evidence type="ECO:0000256" key="1">
    <source>
        <dbReference type="ARBA" id="ARBA00010688"/>
    </source>
</evidence>
<keyword evidence="6" id="KW-1185">Reference proteome</keyword>
<dbReference type="GO" id="GO:0016301">
    <property type="term" value="F:kinase activity"/>
    <property type="evidence" value="ECO:0007669"/>
    <property type="project" value="UniProtKB-KW"/>
</dbReference>
<dbReference type="InterPro" id="IPR002173">
    <property type="entry name" value="Carboh/pur_kinase_PfkB_CS"/>
</dbReference>
<dbReference type="EMBL" id="JAAGBB010000012">
    <property type="protein sequence ID" value="MBR0665099.1"/>
    <property type="molecule type" value="Genomic_DNA"/>
</dbReference>
<feature type="domain" description="Carbohydrate kinase PfkB" evidence="4">
    <location>
        <begin position="57"/>
        <end position="317"/>
    </location>
</feature>
<comment type="caution">
    <text evidence="5">The sequence shown here is derived from an EMBL/GenBank/DDBJ whole genome shotgun (WGS) entry which is preliminary data.</text>
</comment>
<protein>
    <submittedName>
        <fullName evidence="5">Adenosine kinase</fullName>
    </submittedName>
</protein>
<accession>A0ABS5EXS3</accession>
<dbReference type="InterPro" id="IPR029056">
    <property type="entry name" value="Ribokinase-like"/>
</dbReference>
<name>A0ABS5EXS3_9PROT</name>
<dbReference type="Gene3D" id="3.30.1110.10">
    <property type="match status" value="1"/>
</dbReference>
<dbReference type="Gene3D" id="3.40.1190.20">
    <property type="match status" value="1"/>
</dbReference>
<dbReference type="InterPro" id="IPR011611">
    <property type="entry name" value="PfkB_dom"/>
</dbReference>
<dbReference type="RefSeq" id="WP_211852759.1">
    <property type="nucleotide sequence ID" value="NZ_JAAGBB010000012.1"/>
</dbReference>
<organism evidence="5 6">
    <name type="scientific">Plastoroseomonas hellenica</name>
    <dbReference type="NCBI Taxonomy" id="2687306"/>
    <lineage>
        <taxon>Bacteria</taxon>
        <taxon>Pseudomonadati</taxon>
        <taxon>Pseudomonadota</taxon>
        <taxon>Alphaproteobacteria</taxon>
        <taxon>Acetobacterales</taxon>
        <taxon>Acetobacteraceae</taxon>
        <taxon>Plastoroseomonas</taxon>
    </lineage>
</organism>
<dbReference type="SUPFAM" id="SSF53613">
    <property type="entry name" value="Ribokinase-like"/>
    <property type="match status" value="1"/>
</dbReference>
<dbReference type="PANTHER" id="PTHR43320">
    <property type="entry name" value="SUGAR KINASE"/>
    <property type="match status" value="1"/>
</dbReference>
<evidence type="ECO:0000313" key="5">
    <source>
        <dbReference type="EMBL" id="MBR0665099.1"/>
    </source>
</evidence>
<comment type="similarity">
    <text evidence="1">Belongs to the carbohydrate kinase PfkB family.</text>
</comment>
<gene>
    <name evidence="5" type="ORF">GXW71_12110</name>
</gene>
<evidence type="ECO:0000256" key="3">
    <source>
        <dbReference type="ARBA" id="ARBA00022777"/>
    </source>
</evidence>
<evidence type="ECO:0000313" key="6">
    <source>
        <dbReference type="Proteomes" id="UP001196870"/>
    </source>
</evidence>
<dbReference type="PANTHER" id="PTHR43320:SF3">
    <property type="entry name" value="CARBOHYDRATE KINASE PFKB DOMAIN-CONTAINING PROTEIN"/>
    <property type="match status" value="1"/>
</dbReference>
<dbReference type="PROSITE" id="PS00584">
    <property type="entry name" value="PFKB_KINASES_2"/>
    <property type="match status" value="1"/>
</dbReference>
<proteinExistence type="inferred from homology"/>
<reference evidence="6" key="1">
    <citation type="journal article" date="2021" name="Syst. Appl. Microbiol.">
        <title>Roseomonas hellenica sp. nov., isolated from roots of wild-growing Alkanna tinctoria.</title>
        <authorList>
            <person name="Rat A."/>
            <person name="Naranjo H.D."/>
            <person name="Lebbe L."/>
            <person name="Cnockaert M."/>
            <person name="Krigas N."/>
            <person name="Grigoriadou K."/>
            <person name="Maloupa E."/>
            <person name="Willems A."/>
        </authorList>
    </citation>
    <scope>NUCLEOTIDE SEQUENCE [LARGE SCALE GENOMIC DNA]</scope>
    <source>
        <strain evidence="6">LMG 31523</strain>
    </source>
</reference>
<keyword evidence="3 5" id="KW-0418">Kinase</keyword>
<evidence type="ECO:0000259" key="4">
    <source>
        <dbReference type="Pfam" id="PF00294"/>
    </source>
</evidence>
<keyword evidence="2" id="KW-0808">Transferase</keyword>
<dbReference type="InterPro" id="IPR052700">
    <property type="entry name" value="Carb_kinase_PfkB-like"/>
</dbReference>
<dbReference type="Proteomes" id="UP001196870">
    <property type="component" value="Unassembled WGS sequence"/>
</dbReference>
<dbReference type="CDD" id="cd01168">
    <property type="entry name" value="adenosine_kinase"/>
    <property type="match status" value="1"/>
</dbReference>
<evidence type="ECO:0000256" key="2">
    <source>
        <dbReference type="ARBA" id="ARBA00022679"/>
    </source>
</evidence>
<dbReference type="Pfam" id="PF00294">
    <property type="entry name" value="PfkB"/>
    <property type="match status" value="1"/>
</dbReference>